<dbReference type="InterPro" id="IPR050921">
    <property type="entry name" value="T4SS_GSP_E_ATPase"/>
</dbReference>
<dbReference type="PANTHER" id="PTHR30486:SF6">
    <property type="entry name" value="TYPE IV PILUS RETRACTATION ATPASE PILT"/>
    <property type="match status" value="1"/>
</dbReference>
<organism evidence="3 4">
    <name type="scientific">Selenomonas ruminantium</name>
    <dbReference type="NCBI Taxonomy" id="971"/>
    <lineage>
        <taxon>Bacteria</taxon>
        <taxon>Bacillati</taxon>
        <taxon>Bacillota</taxon>
        <taxon>Negativicutes</taxon>
        <taxon>Selenomonadales</taxon>
        <taxon>Selenomonadaceae</taxon>
        <taxon>Selenomonas</taxon>
    </lineage>
</organism>
<sequence length="216" mass="24040">MNFLQDQDVNEIIVNPDTRIWVDTFSKGRVLTARQREIILGAIRDRKNIIAAGGTKSGKTTFLNAILAEISRSDDRIVMLEDTRKLKCAARNYLSLKVTENCSMSDLLRDTLRATPDRIVVGEVRGDEALALLDAWNTGHDGGCSTVHSSSAMLTLRRLEQLVSRVSVTPQQETIAGAVDVIVYLRRKGTGRVVEEILSIDDYDGEKGRYITHPLQ</sequence>
<feature type="domain" description="Bacterial type II secretion system protein E" evidence="2">
    <location>
        <begin position="35"/>
        <end position="183"/>
    </location>
</feature>
<comment type="similarity">
    <text evidence="1">Belongs to the GSP E family.</text>
</comment>
<dbReference type="Pfam" id="PF00437">
    <property type="entry name" value="T2SSE"/>
    <property type="match status" value="1"/>
</dbReference>
<evidence type="ECO:0000256" key="1">
    <source>
        <dbReference type="ARBA" id="ARBA00006611"/>
    </source>
</evidence>
<dbReference type="CDD" id="cd01130">
    <property type="entry name" value="VirB11-like_ATPase"/>
    <property type="match status" value="1"/>
</dbReference>
<evidence type="ECO:0000313" key="3">
    <source>
        <dbReference type="EMBL" id="SDP15186.1"/>
    </source>
</evidence>
<dbReference type="Gene3D" id="3.40.50.300">
    <property type="entry name" value="P-loop containing nucleotide triphosphate hydrolases"/>
    <property type="match status" value="1"/>
</dbReference>
<name>A0A1H0QEP9_SELRU</name>
<dbReference type="InterPro" id="IPR027417">
    <property type="entry name" value="P-loop_NTPase"/>
</dbReference>
<dbReference type="GO" id="GO:0016887">
    <property type="term" value="F:ATP hydrolysis activity"/>
    <property type="evidence" value="ECO:0007669"/>
    <property type="project" value="InterPro"/>
</dbReference>
<dbReference type="InterPro" id="IPR001482">
    <property type="entry name" value="T2SS/T4SS_dom"/>
</dbReference>
<dbReference type="AlphaFoldDB" id="A0A1H0QEP9"/>
<dbReference type="SUPFAM" id="SSF52540">
    <property type="entry name" value="P-loop containing nucleoside triphosphate hydrolases"/>
    <property type="match status" value="1"/>
</dbReference>
<dbReference type="PANTHER" id="PTHR30486">
    <property type="entry name" value="TWITCHING MOTILITY PROTEIN PILT"/>
    <property type="match status" value="1"/>
</dbReference>
<accession>A0A1H0QEP9</accession>
<dbReference type="EMBL" id="FNJQ01000007">
    <property type="protein sequence ID" value="SDP15186.1"/>
    <property type="molecule type" value="Genomic_DNA"/>
</dbReference>
<dbReference type="RefSeq" id="WP_256324609.1">
    <property type="nucleotide sequence ID" value="NZ_FNJQ01000007.1"/>
</dbReference>
<dbReference type="Proteomes" id="UP000182412">
    <property type="component" value="Unassembled WGS sequence"/>
</dbReference>
<gene>
    <name evidence="3" type="ORF">SAMN05216366_10799</name>
</gene>
<evidence type="ECO:0000313" key="4">
    <source>
        <dbReference type="Proteomes" id="UP000182412"/>
    </source>
</evidence>
<protein>
    <submittedName>
        <fullName evidence="3">Type II/IV secretion system protein</fullName>
    </submittedName>
</protein>
<evidence type="ECO:0000259" key="2">
    <source>
        <dbReference type="Pfam" id="PF00437"/>
    </source>
</evidence>
<proteinExistence type="inferred from homology"/>
<reference evidence="3 4" key="1">
    <citation type="submission" date="2016-10" db="EMBL/GenBank/DDBJ databases">
        <authorList>
            <person name="de Groot N.N."/>
        </authorList>
    </citation>
    <scope>NUCLEOTIDE SEQUENCE [LARGE SCALE GENOMIC DNA]</scope>
    <source>
        <strain evidence="3 4">S137</strain>
    </source>
</reference>